<organism evidence="4 5">
    <name type="scientific">Xylaria arbuscula</name>
    <dbReference type="NCBI Taxonomy" id="114810"/>
    <lineage>
        <taxon>Eukaryota</taxon>
        <taxon>Fungi</taxon>
        <taxon>Dikarya</taxon>
        <taxon>Ascomycota</taxon>
        <taxon>Pezizomycotina</taxon>
        <taxon>Sordariomycetes</taxon>
        <taxon>Xylariomycetidae</taxon>
        <taxon>Xylariales</taxon>
        <taxon>Xylariaceae</taxon>
        <taxon>Xylaria</taxon>
    </lineage>
</organism>
<evidence type="ECO:0008006" key="6">
    <source>
        <dbReference type="Google" id="ProtNLM"/>
    </source>
</evidence>
<dbReference type="VEuPathDB" id="FungiDB:F4678DRAFT_276242"/>
<evidence type="ECO:0000313" key="5">
    <source>
        <dbReference type="Proteomes" id="UP001148614"/>
    </source>
</evidence>
<protein>
    <recommendedName>
        <fullName evidence="6">Heterokaryon incompatibility domain-containing protein</fullName>
    </recommendedName>
</protein>
<feature type="domain" description="DUF8212" evidence="3">
    <location>
        <begin position="674"/>
        <end position="696"/>
    </location>
</feature>
<reference evidence="4" key="1">
    <citation type="submission" date="2022-07" db="EMBL/GenBank/DDBJ databases">
        <title>Genome Sequence of Xylaria arbuscula.</title>
        <authorList>
            <person name="Buettner E."/>
        </authorList>
    </citation>
    <scope>NUCLEOTIDE SEQUENCE</scope>
    <source>
        <strain evidence="4">VT107</strain>
    </source>
</reference>
<gene>
    <name evidence="4" type="ORF">NPX13_g8550</name>
</gene>
<feature type="transmembrane region" description="Helical" evidence="1">
    <location>
        <begin position="125"/>
        <end position="152"/>
    </location>
</feature>
<proteinExistence type="predicted"/>
<name>A0A9W8N8Q4_9PEZI</name>
<sequence length="849" mass="93420">MPNSVGAGYVTGGLQAVVILALLTLADNVLANALPIALGPGPPQTPGFWNLTTTSLVLSVVSGMLLVIGKSGRLLTDADLIGQPVLALIAYQYNFSHAINLNIFSIATTAFFSLLLSLWRTDGLVWAFAIASVFKVIGSGCHATIFLTIVDIRDKTSGSLRTSLIYTTGAVTVLCQTIASSVGPSLAARELTLPYILSIVCCSLAACIANISNTTEIPVNSRDWRSDPCTRPLLSPPALNHDASSSIPMGFLRTHSDRWQEKPSRTRNVLKLLGFVFLLAAIAKATRPLFITYIQHRVGITLGGANCLWLVRTIMSLVIFSAVLPLSVILWCKGPFRLSSSLNLYVAKISIVLLASGAILIGMALTETVLIAGLVVNTLGVAMDLALLAFATDVVPDNITSFFFMAIASIESAGTLIGITVLYPLYQMFLDDGTIIGGIPYYVCGGLFMVCAIVVWSLKPLDVHTLVISEFFSNRPPRYAILSHTWDDEEPTLQDMRDDTACSLKGYQKIISCCEQARFDGIPYVIDTCCIDKTSSSELSEAINSMYRWYESATVCYAYHADVGDQDDGMESFKRSRYWGRGWTLQELIAPRILVFFSSGWTRIGNRLDLRRIVAQATSIPTELLRFRNISDYSVSQKMSWASRQQTTRIEDEAYYLLDLFGVSMPLLYGKGRRAFRRLQEEIIRELDNKSIFAWQGGTDHGLLASCPAQFTFSHSIHRSIEPPISNDTGALPFTITNKGVRISLPVLEDCYSIPLYSLVRESSKQFLVPDPPHLQRKVQQRVLAILNYQQGADKGSRIAIILNHNISRGLYTRNINIALIKVSIKDIITQARLKQVLVATDKNPSSHR</sequence>
<feature type="transmembrane region" description="Helical" evidence="1">
    <location>
        <begin position="344"/>
        <end position="365"/>
    </location>
</feature>
<evidence type="ECO:0000313" key="4">
    <source>
        <dbReference type="EMBL" id="KAJ3562487.1"/>
    </source>
</evidence>
<keyword evidence="1" id="KW-0812">Transmembrane</keyword>
<feature type="transmembrane region" description="Helical" evidence="1">
    <location>
        <begin position="193"/>
        <end position="212"/>
    </location>
</feature>
<feature type="transmembrane region" description="Helical" evidence="1">
    <location>
        <begin position="314"/>
        <end position="332"/>
    </location>
</feature>
<dbReference type="Proteomes" id="UP001148614">
    <property type="component" value="Unassembled WGS sequence"/>
</dbReference>
<feature type="transmembrane region" description="Helical" evidence="1">
    <location>
        <begin position="164"/>
        <end position="187"/>
    </location>
</feature>
<feature type="domain" description="Heterokaryon incompatibility" evidence="2">
    <location>
        <begin position="479"/>
        <end position="566"/>
    </location>
</feature>
<dbReference type="PANTHER" id="PTHR10622:SF10">
    <property type="entry name" value="HET DOMAIN-CONTAINING PROTEIN"/>
    <property type="match status" value="1"/>
</dbReference>
<feature type="transmembrane region" description="Helical" evidence="1">
    <location>
        <begin position="402"/>
        <end position="426"/>
    </location>
</feature>
<dbReference type="InterPro" id="IPR058525">
    <property type="entry name" value="DUF8212"/>
</dbReference>
<comment type="caution">
    <text evidence="4">The sequence shown here is derived from an EMBL/GenBank/DDBJ whole genome shotgun (WGS) entry which is preliminary data.</text>
</comment>
<keyword evidence="5" id="KW-1185">Reference proteome</keyword>
<feature type="transmembrane region" description="Helical" evidence="1">
    <location>
        <begin position="49"/>
        <end position="68"/>
    </location>
</feature>
<feature type="transmembrane region" description="Helical" evidence="1">
    <location>
        <begin position="272"/>
        <end position="294"/>
    </location>
</feature>
<dbReference type="EMBL" id="JANPWZ010001895">
    <property type="protein sequence ID" value="KAJ3562487.1"/>
    <property type="molecule type" value="Genomic_DNA"/>
</dbReference>
<evidence type="ECO:0000259" key="2">
    <source>
        <dbReference type="Pfam" id="PF06985"/>
    </source>
</evidence>
<feature type="transmembrane region" description="Helical" evidence="1">
    <location>
        <begin position="438"/>
        <end position="458"/>
    </location>
</feature>
<dbReference type="InterPro" id="IPR010730">
    <property type="entry name" value="HET"/>
</dbReference>
<feature type="transmembrane region" description="Helical" evidence="1">
    <location>
        <begin position="99"/>
        <end position="119"/>
    </location>
</feature>
<evidence type="ECO:0000259" key="3">
    <source>
        <dbReference type="Pfam" id="PF26640"/>
    </source>
</evidence>
<dbReference type="Pfam" id="PF06985">
    <property type="entry name" value="HET"/>
    <property type="match status" value="1"/>
</dbReference>
<feature type="transmembrane region" description="Helical" evidence="1">
    <location>
        <begin position="371"/>
        <end position="390"/>
    </location>
</feature>
<keyword evidence="1" id="KW-0472">Membrane</keyword>
<evidence type="ECO:0000256" key="1">
    <source>
        <dbReference type="SAM" id="Phobius"/>
    </source>
</evidence>
<keyword evidence="1" id="KW-1133">Transmembrane helix</keyword>
<dbReference type="Pfam" id="PF26640">
    <property type="entry name" value="DUF8212"/>
    <property type="match status" value="1"/>
</dbReference>
<dbReference type="PANTHER" id="PTHR10622">
    <property type="entry name" value="HET DOMAIN-CONTAINING PROTEIN"/>
    <property type="match status" value="1"/>
</dbReference>
<dbReference type="AlphaFoldDB" id="A0A9W8N8Q4"/>
<accession>A0A9W8N8Q4</accession>